<dbReference type="EMBL" id="PUHQ01000071">
    <property type="protein sequence ID" value="KAG0658110.1"/>
    <property type="molecule type" value="Genomic_DNA"/>
</dbReference>
<proteinExistence type="predicted"/>
<accession>A0A9P6VXU3</accession>
<feature type="domain" description="FCP1 homology" evidence="1">
    <location>
        <begin position="162"/>
        <end position="337"/>
    </location>
</feature>
<evidence type="ECO:0000259" key="1">
    <source>
        <dbReference type="PROSITE" id="PS50969"/>
    </source>
</evidence>
<gene>
    <name evidence="2" type="ORF">C6P46_006069</name>
</gene>
<dbReference type="Gene3D" id="3.40.50.1000">
    <property type="entry name" value="HAD superfamily/HAD-like"/>
    <property type="match status" value="1"/>
</dbReference>
<evidence type="ECO:0000313" key="3">
    <source>
        <dbReference type="Proteomes" id="UP000777482"/>
    </source>
</evidence>
<sequence>MSTPMVFASGRRNSLFGGNDSASLIAPNLGFDNNFGQDLYNSFPKTARNALPKEAREMMIGSGDPSSSSTPVNLGALTRALGGLSTRGDGTDDCGGCGMSRCPCCRIIRLGGGSSASTPNVFKSALDDPRPSLRDPVMKRLDGPIGPSASYLARVAKPSRVTSAFRPLLVLSLDGVLDCRLPYHLSGGYTDVLTRPYLKTFMDYVVCLQSPWAVCFYTKLDRKTALKTLRQLNMPTGGPEDDERDGVVGLFARDDMREGWDGGEIDCKDLDVLWDELYKEENIRWGPENTVVITDFPGHMKKQPFNFVIAPAMTYIQSGDAARDSFLLLMIAVLRDFESESNFAYHIKKIEYNKLEFWTSEKQDLVNERNAYLADAVAICAQKRITVRALTGNKYK</sequence>
<dbReference type="InterPro" id="IPR023214">
    <property type="entry name" value="HAD_sf"/>
</dbReference>
<name>A0A9P6VXU3_RHOMI</name>
<reference evidence="2 3" key="1">
    <citation type="submission" date="2020-11" db="EMBL/GenBank/DDBJ databases">
        <title>Kefir isolates.</title>
        <authorList>
            <person name="Marcisauskas S."/>
            <person name="Kim Y."/>
            <person name="Blasche S."/>
        </authorList>
    </citation>
    <scope>NUCLEOTIDE SEQUENCE [LARGE SCALE GENOMIC DNA]</scope>
    <source>
        <strain evidence="2 3">KR</strain>
    </source>
</reference>
<dbReference type="PROSITE" id="PS50969">
    <property type="entry name" value="FCP1"/>
    <property type="match status" value="1"/>
</dbReference>
<dbReference type="InterPro" id="IPR004274">
    <property type="entry name" value="FCP1_dom"/>
</dbReference>
<dbReference type="SUPFAM" id="SSF56784">
    <property type="entry name" value="HAD-like"/>
    <property type="match status" value="1"/>
</dbReference>
<organism evidence="2 3">
    <name type="scientific">Rhodotorula mucilaginosa</name>
    <name type="common">Yeast</name>
    <name type="synonym">Rhodotorula rubra</name>
    <dbReference type="NCBI Taxonomy" id="5537"/>
    <lineage>
        <taxon>Eukaryota</taxon>
        <taxon>Fungi</taxon>
        <taxon>Dikarya</taxon>
        <taxon>Basidiomycota</taxon>
        <taxon>Pucciniomycotina</taxon>
        <taxon>Microbotryomycetes</taxon>
        <taxon>Sporidiobolales</taxon>
        <taxon>Sporidiobolaceae</taxon>
        <taxon>Rhodotorula</taxon>
    </lineage>
</organism>
<dbReference type="OrthoDB" id="1711508at2759"/>
<protein>
    <recommendedName>
        <fullName evidence="1">FCP1 homology domain-containing protein</fullName>
    </recommendedName>
</protein>
<dbReference type="Proteomes" id="UP000777482">
    <property type="component" value="Unassembled WGS sequence"/>
</dbReference>
<evidence type="ECO:0000313" key="2">
    <source>
        <dbReference type="EMBL" id="KAG0658110.1"/>
    </source>
</evidence>
<comment type="caution">
    <text evidence="2">The sequence shown here is derived from an EMBL/GenBank/DDBJ whole genome shotgun (WGS) entry which is preliminary data.</text>
</comment>
<dbReference type="AlphaFoldDB" id="A0A9P6VXU3"/>
<dbReference type="InterPro" id="IPR036412">
    <property type="entry name" value="HAD-like_sf"/>
</dbReference>
<keyword evidence="3" id="KW-1185">Reference proteome</keyword>